<evidence type="ECO:0000259" key="8">
    <source>
        <dbReference type="PROSITE" id="PS50122"/>
    </source>
</evidence>
<evidence type="ECO:0000256" key="4">
    <source>
        <dbReference type="ARBA" id="ARBA00022679"/>
    </source>
</evidence>
<dbReference type="InterPro" id="IPR022641">
    <property type="entry name" value="CheR_N"/>
</dbReference>
<dbReference type="GO" id="GO:0000156">
    <property type="term" value="F:phosphorelay response regulator activity"/>
    <property type="evidence" value="ECO:0007669"/>
    <property type="project" value="InterPro"/>
</dbReference>
<evidence type="ECO:0000313" key="11">
    <source>
        <dbReference type="Proteomes" id="UP000199225"/>
    </source>
</evidence>
<dbReference type="GO" id="GO:0008984">
    <property type="term" value="F:protein-glutamate methylesterase activity"/>
    <property type="evidence" value="ECO:0007669"/>
    <property type="project" value="InterPro"/>
</dbReference>
<dbReference type="GO" id="GO:0005737">
    <property type="term" value="C:cytoplasm"/>
    <property type="evidence" value="ECO:0007669"/>
    <property type="project" value="InterPro"/>
</dbReference>
<dbReference type="SUPFAM" id="SSF52738">
    <property type="entry name" value="Methylesterase CheB, C-terminal domain"/>
    <property type="match status" value="1"/>
</dbReference>
<organism evidence="10 11">
    <name type="scientific">Salimicrobium halophilum</name>
    <dbReference type="NCBI Taxonomy" id="86666"/>
    <lineage>
        <taxon>Bacteria</taxon>
        <taxon>Bacillati</taxon>
        <taxon>Bacillota</taxon>
        <taxon>Bacilli</taxon>
        <taxon>Bacillales</taxon>
        <taxon>Bacillaceae</taxon>
        <taxon>Salimicrobium</taxon>
    </lineage>
</organism>
<feature type="domain" description="CheR-type methyltransferase" evidence="9">
    <location>
        <begin position="209"/>
        <end position="464"/>
    </location>
</feature>
<evidence type="ECO:0000256" key="6">
    <source>
        <dbReference type="PROSITE-ProRule" id="PRU00050"/>
    </source>
</evidence>
<dbReference type="InterPro" id="IPR029063">
    <property type="entry name" value="SAM-dependent_MTases_sf"/>
</dbReference>
<proteinExistence type="predicted"/>
<dbReference type="SUPFAM" id="SSF53335">
    <property type="entry name" value="S-adenosyl-L-methionine-dependent methyltransferases"/>
    <property type="match status" value="1"/>
</dbReference>
<dbReference type="STRING" id="86666.SAMN04490247_1986"/>
<dbReference type="Proteomes" id="UP000199225">
    <property type="component" value="Unassembled WGS sequence"/>
</dbReference>
<keyword evidence="11" id="KW-1185">Reference proteome</keyword>
<dbReference type="PROSITE" id="PS50123">
    <property type="entry name" value="CHER"/>
    <property type="match status" value="1"/>
</dbReference>
<dbReference type="Pfam" id="PF13596">
    <property type="entry name" value="PAS_10"/>
    <property type="match status" value="1"/>
</dbReference>
<dbReference type="SUPFAM" id="SSF55785">
    <property type="entry name" value="PYP-like sensor domain (PAS domain)"/>
    <property type="match status" value="1"/>
</dbReference>
<evidence type="ECO:0000256" key="5">
    <source>
        <dbReference type="ARBA" id="ARBA00022691"/>
    </source>
</evidence>
<dbReference type="InterPro" id="IPR050903">
    <property type="entry name" value="Bact_Chemotaxis_MeTrfase"/>
</dbReference>
<dbReference type="PANTHER" id="PTHR24422:SF10">
    <property type="entry name" value="CHEMOTAXIS PROTEIN METHYLTRANSFERASE 2"/>
    <property type="match status" value="1"/>
</dbReference>
<dbReference type="PROSITE" id="PS50122">
    <property type="entry name" value="CHEB"/>
    <property type="match status" value="1"/>
</dbReference>
<feature type="active site" evidence="6">
    <location>
        <position position="15"/>
    </location>
</feature>
<dbReference type="EC" id="2.1.1.80" evidence="2"/>
<dbReference type="AlphaFoldDB" id="A0A1G8TWY7"/>
<keyword evidence="3" id="KW-0489">Methyltransferase</keyword>
<dbReference type="InterPro" id="IPR035909">
    <property type="entry name" value="CheB_C"/>
</dbReference>
<dbReference type="Gene3D" id="1.10.155.10">
    <property type="entry name" value="Chemotaxis receptor methyltransferase CheR, N-terminal domain"/>
    <property type="match status" value="1"/>
</dbReference>
<dbReference type="GO" id="GO:0032259">
    <property type="term" value="P:methylation"/>
    <property type="evidence" value="ECO:0007669"/>
    <property type="project" value="UniProtKB-KW"/>
</dbReference>
<name>A0A1G8TWY7_9BACI</name>
<dbReference type="SMART" id="SM00138">
    <property type="entry name" value="MeTrc"/>
    <property type="match status" value="1"/>
</dbReference>
<dbReference type="Pfam" id="PF03705">
    <property type="entry name" value="CheR_N"/>
    <property type="match status" value="1"/>
</dbReference>
<feature type="active site" evidence="6">
    <location>
        <position position="42"/>
    </location>
</feature>
<dbReference type="SUPFAM" id="SSF47757">
    <property type="entry name" value="Chemotaxis receptor methyltransferase CheR, N-terminal domain"/>
    <property type="match status" value="1"/>
</dbReference>
<dbReference type="InterPro" id="IPR000673">
    <property type="entry name" value="Sig_transdc_resp-reg_Me-estase"/>
</dbReference>
<sequence>MTQTEERHFVGIGASAGGLESLERFFKTMPNDTGLTFIIIQHLSPDFESHMDDLLSRYTSMDIRVAEDGMETEANAVYLIPPRKNLSIYHGTLYLSEQNERKHLNLPIDIFFKSLAEDQRKNAIGIILSGTGSDGTLGVRSLKEAGGMVMVEDEATAKFDGMPRSAVSTGLADYILPPDDMSEEMINFIKHPVNPDASNGKETPDKDVLSRINMVMRTHSKIDFDNYKESTMVRRINRRVKINRLQSLEEYVEYLKESEKERNILQKELFIGVTGFFRDPEAFDSLKENVLPNLDYNKDAIRIWSAGCSTGEEVYSLAILLNEYMEKNNIRTSVKIFATDVDEKALEMAGTGSYPESLMANVNPELIAKYFIKEAEGYRVSNPIRKMVVFAKHNLIKDPPFSRLDLLVCRNLFIYLKNETQQYVLNKFYYSIQKDGFLFLGNSETLGDMTKAYHPIDNKWKIFQPREGYQPDVPSSISFYDKKNPEIEKESQVSKPSSTNVNLENVLQKAVSSISPPSLIIDGNDQIIHVINDMSDYLRPQPGKFSNNFNTNMSRELSLFVNNMLRRLKAERQHIKLNNIMNGAKEDTTLSLNGHVIEMKHQIFYFVSFVESSQSEEEEGNSDVNMSDEMKERVRYLESELQLAREGLQATVEELETSNEELQSSNEELTASNEELQSTNEELQSVNEELYTVNNEYQEKIEELTKANNDLNNLLNNTEMGALYLDDKLCIRRITPIMNEVSNIREEDTGRPISHISVMSGYPEIVDDVYEVLDSLNKKEKEIEDNEGRHWFVRIRPYRTEYNSVDGIIVTLIEITTLKAERTKVEETREKFEQVLEISNMGWWEYDGRSDHFDISSSFLKNCGYDKEYFPTTLQDISNYFKTNRVKSAFEDMLNGYKDNIDIFVSYRCDDDSYIPVHLLGRVLEKDHDEDPTRIGGTIIDISNYKEQGE</sequence>
<dbReference type="Gene3D" id="3.40.50.150">
    <property type="entry name" value="Vaccinia Virus protein VP39"/>
    <property type="match status" value="1"/>
</dbReference>
<dbReference type="OrthoDB" id="9816309at2"/>
<keyword evidence="6" id="KW-0145">Chemotaxis</keyword>
<dbReference type="InterPro" id="IPR035965">
    <property type="entry name" value="PAS-like_dom_sf"/>
</dbReference>
<dbReference type="GO" id="GO:0006935">
    <property type="term" value="P:chemotaxis"/>
    <property type="evidence" value="ECO:0007669"/>
    <property type="project" value="UniProtKB-UniRule"/>
</dbReference>
<dbReference type="Gene3D" id="3.30.450.20">
    <property type="entry name" value="PAS domain"/>
    <property type="match status" value="2"/>
</dbReference>
<feature type="domain" description="CheB-type methylesterase" evidence="8">
    <location>
        <begin position="3"/>
        <end position="192"/>
    </location>
</feature>
<dbReference type="PRINTS" id="PR00996">
    <property type="entry name" value="CHERMTFRASE"/>
</dbReference>
<reference evidence="11" key="1">
    <citation type="submission" date="2016-10" db="EMBL/GenBank/DDBJ databases">
        <authorList>
            <person name="Varghese N."/>
            <person name="Submissions S."/>
        </authorList>
    </citation>
    <scope>NUCLEOTIDE SEQUENCE [LARGE SCALE GENOMIC DNA]</scope>
    <source>
        <strain evidence="11">DSM 4771</strain>
    </source>
</reference>
<dbReference type="GO" id="GO:0008983">
    <property type="term" value="F:protein-glutamate O-methyltransferase activity"/>
    <property type="evidence" value="ECO:0007669"/>
    <property type="project" value="UniProtKB-EC"/>
</dbReference>
<dbReference type="CDD" id="cd16434">
    <property type="entry name" value="CheB-CheR_fusion"/>
    <property type="match status" value="1"/>
</dbReference>
<dbReference type="EMBL" id="FNEV01000005">
    <property type="protein sequence ID" value="SDJ45425.1"/>
    <property type="molecule type" value="Genomic_DNA"/>
</dbReference>
<evidence type="ECO:0000313" key="10">
    <source>
        <dbReference type="EMBL" id="SDJ45425.1"/>
    </source>
</evidence>
<gene>
    <name evidence="10" type="ORF">SAMN04490247_1986</name>
</gene>
<dbReference type="PANTHER" id="PTHR24422">
    <property type="entry name" value="CHEMOTAXIS PROTEIN METHYLTRANSFERASE"/>
    <property type="match status" value="1"/>
</dbReference>
<comment type="catalytic activity">
    <reaction evidence="1">
        <text>L-glutamyl-[protein] + S-adenosyl-L-methionine = [protein]-L-glutamate 5-O-methyl ester + S-adenosyl-L-homocysteine</text>
        <dbReference type="Rhea" id="RHEA:24452"/>
        <dbReference type="Rhea" id="RHEA-COMP:10208"/>
        <dbReference type="Rhea" id="RHEA-COMP:10311"/>
        <dbReference type="ChEBI" id="CHEBI:29973"/>
        <dbReference type="ChEBI" id="CHEBI:57856"/>
        <dbReference type="ChEBI" id="CHEBI:59789"/>
        <dbReference type="ChEBI" id="CHEBI:82795"/>
        <dbReference type="EC" id="2.1.1.80"/>
    </reaction>
</comment>
<feature type="coiled-coil region" evidence="7">
    <location>
        <begin position="638"/>
        <end position="721"/>
    </location>
</feature>
<keyword evidence="7" id="KW-0175">Coiled coil</keyword>
<evidence type="ECO:0000256" key="2">
    <source>
        <dbReference type="ARBA" id="ARBA00012534"/>
    </source>
</evidence>
<dbReference type="Pfam" id="PF01739">
    <property type="entry name" value="CheR"/>
    <property type="match status" value="1"/>
</dbReference>
<keyword evidence="4" id="KW-0808">Transferase</keyword>
<evidence type="ECO:0000256" key="1">
    <source>
        <dbReference type="ARBA" id="ARBA00001541"/>
    </source>
</evidence>
<evidence type="ECO:0000259" key="9">
    <source>
        <dbReference type="PROSITE" id="PS50123"/>
    </source>
</evidence>
<dbReference type="RefSeq" id="WP_093193712.1">
    <property type="nucleotide sequence ID" value="NZ_FNEV01000005.1"/>
</dbReference>
<dbReference type="InterPro" id="IPR036804">
    <property type="entry name" value="CheR_N_sf"/>
</dbReference>
<keyword evidence="6" id="KW-0378">Hydrolase</keyword>
<dbReference type="InterPro" id="IPR000780">
    <property type="entry name" value="CheR_MeTrfase"/>
</dbReference>
<dbReference type="Pfam" id="PF01339">
    <property type="entry name" value="CheB_methylest"/>
    <property type="match status" value="1"/>
</dbReference>
<keyword evidence="5" id="KW-0949">S-adenosyl-L-methionine</keyword>
<dbReference type="Gene3D" id="3.40.50.180">
    <property type="entry name" value="Methylesterase CheB, C-terminal domain"/>
    <property type="match status" value="1"/>
</dbReference>
<evidence type="ECO:0000256" key="3">
    <source>
        <dbReference type="ARBA" id="ARBA00022603"/>
    </source>
</evidence>
<feature type="active site" evidence="6">
    <location>
        <position position="134"/>
    </location>
</feature>
<accession>A0A1G8TWY7</accession>
<dbReference type="InterPro" id="IPR022642">
    <property type="entry name" value="CheR_C"/>
</dbReference>
<protein>
    <recommendedName>
        <fullName evidence="2">protein-glutamate O-methyltransferase</fullName>
        <ecNumber evidence="2">2.1.1.80</ecNumber>
    </recommendedName>
</protein>
<evidence type="ECO:0000256" key="7">
    <source>
        <dbReference type="SAM" id="Coils"/>
    </source>
</evidence>